<dbReference type="InterPro" id="IPR036770">
    <property type="entry name" value="Ankyrin_rpt-contain_sf"/>
</dbReference>
<accession>A0ABT0PB77</accession>
<dbReference type="PANTHER" id="PTHR24180:SF45">
    <property type="entry name" value="POLY [ADP-RIBOSE] POLYMERASE TANKYRASE"/>
    <property type="match status" value="1"/>
</dbReference>
<dbReference type="Gene3D" id="1.25.40.20">
    <property type="entry name" value="Ankyrin repeat-containing domain"/>
    <property type="match status" value="1"/>
</dbReference>
<dbReference type="PROSITE" id="PS50088">
    <property type="entry name" value="ANK_REPEAT"/>
    <property type="match status" value="1"/>
</dbReference>
<proteinExistence type="predicted"/>
<dbReference type="RefSeq" id="WP_249697483.1">
    <property type="nucleotide sequence ID" value="NZ_JAMFLX010000002.1"/>
</dbReference>
<feature type="repeat" description="ANK" evidence="3">
    <location>
        <begin position="120"/>
        <end position="152"/>
    </location>
</feature>
<sequence>MAKFAGLNSWLQASEKTLFLNIKTAKTKIPEFSPDLLNAIDANAKNTEGNTFLVELCRLHDFNETVFNALLEAGANPNIISSEGFTILSLLMDYDDFPKLAFERTLKNGADPNKRNVAEDKCTPLEKAVSDDNLKAFELLLEYGANPEMKNSFGENLLYLADSPAVANKLLSLGKLDIEERCNEGYTVFLAMAAEYQPHMLRYWYIHKADINAVDNKGLNILSILAKSRNIKDEKKADLENCCDIALELPLKTPQIGKALRQALKVRNDIFIECALNKSSTDSRYREDIETELKDPSFLQDIKDSYPWMADQLLKHGYDPA</sequence>
<evidence type="ECO:0000313" key="5">
    <source>
        <dbReference type="Proteomes" id="UP001203338"/>
    </source>
</evidence>
<comment type="caution">
    <text evidence="4">The sequence shown here is derived from an EMBL/GenBank/DDBJ whole genome shotgun (WGS) entry which is preliminary data.</text>
</comment>
<evidence type="ECO:0000256" key="3">
    <source>
        <dbReference type="PROSITE-ProRule" id="PRU00023"/>
    </source>
</evidence>
<organism evidence="4 5">
    <name type="scientific">Parendozoicomonas callyspongiae</name>
    <dbReference type="NCBI Taxonomy" id="2942213"/>
    <lineage>
        <taxon>Bacteria</taxon>
        <taxon>Pseudomonadati</taxon>
        <taxon>Pseudomonadota</taxon>
        <taxon>Gammaproteobacteria</taxon>
        <taxon>Oceanospirillales</taxon>
        <taxon>Endozoicomonadaceae</taxon>
        <taxon>Parendozoicomonas</taxon>
    </lineage>
</organism>
<dbReference type="EMBL" id="JAMFLX010000002">
    <property type="protein sequence ID" value="MCL6268644.1"/>
    <property type="molecule type" value="Genomic_DNA"/>
</dbReference>
<keyword evidence="5" id="KW-1185">Reference proteome</keyword>
<dbReference type="SMART" id="SM00248">
    <property type="entry name" value="ANK"/>
    <property type="match status" value="3"/>
</dbReference>
<dbReference type="SUPFAM" id="SSF48403">
    <property type="entry name" value="Ankyrin repeat"/>
    <property type="match status" value="1"/>
</dbReference>
<dbReference type="InterPro" id="IPR002110">
    <property type="entry name" value="Ankyrin_rpt"/>
</dbReference>
<evidence type="ECO:0000313" key="4">
    <source>
        <dbReference type="EMBL" id="MCL6268644.1"/>
    </source>
</evidence>
<dbReference type="PROSITE" id="PS50297">
    <property type="entry name" value="ANK_REP_REGION"/>
    <property type="match status" value="1"/>
</dbReference>
<keyword evidence="2 3" id="KW-0040">ANK repeat</keyword>
<protein>
    <recommendedName>
        <fullName evidence="6">Ankyrin repeat protein</fullName>
    </recommendedName>
</protein>
<name>A0ABT0PB77_9GAMM</name>
<dbReference type="InterPro" id="IPR051637">
    <property type="entry name" value="Ank_repeat_dom-contain_49"/>
</dbReference>
<keyword evidence="1" id="KW-0677">Repeat</keyword>
<evidence type="ECO:0000256" key="1">
    <source>
        <dbReference type="ARBA" id="ARBA00022737"/>
    </source>
</evidence>
<dbReference type="Pfam" id="PF00023">
    <property type="entry name" value="Ank"/>
    <property type="match status" value="1"/>
</dbReference>
<evidence type="ECO:0000256" key="2">
    <source>
        <dbReference type="ARBA" id="ARBA00023043"/>
    </source>
</evidence>
<evidence type="ECO:0008006" key="6">
    <source>
        <dbReference type="Google" id="ProtNLM"/>
    </source>
</evidence>
<reference evidence="4 5" key="1">
    <citation type="submission" date="2022-05" db="EMBL/GenBank/DDBJ databases">
        <authorList>
            <person name="Park J.-S."/>
        </authorList>
    </citation>
    <scope>NUCLEOTIDE SEQUENCE [LARGE SCALE GENOMIC DNA]</scope>
    <source>
        <strain evidence="4 5">2012CJ34-2</strain>
    </source>
</reference>
<dbReference type="PANTHER" id="PTHR24180">
    <property type="entry name" value="CYCLIN-DEPENDENT KINASE INHIBITOR 2C-RELATED"/>
    <property type="match status" value="1"/>
</dbReference>
<gene>
    <name evidence="4" type="ORF">M3P05_01580</name>
</gene>
<dbReference type="Proteomes" id="UP001203338">
    <property type="component" value="Unassembled WGS sequence"/>
</dbReference>